<dbReference type="Proteomes" id="UP000481861">
    <property type="component" value="Unassembled WGS sequence"/>
</dbReference>
<gene>
    <name evidence="1" type="ORF">BDV95DRAFT_50092</name>
</gene>
<name>A0A7C8M8Z2_9PLEO</name>
<protein>
    <submittedName>
        <fullName evidence="1">Uncharacterized protein</fullName>
    </submittedName>
</protein>
<reference evidence="1 2" key="1">
    <citation type="submission" date="2020-01" db="EMBL/GenBank/DDBJ databases">
        <authorList>
            <consortium name="DOE Joint Genome Institute"/>
            <person name="Haridas S."/>
            <person name="Albert R."/>
            <person name="Binder M."/>
            <person name="Bloem J."/>
            <person name="Labutti K."/>
            <person name="Salamov A."/>
            <person name="Andreopoulos B."/>
            <person name="Baker S.E."/>
            <person name="Barry K."/>
            <person name="Bills G."/>
            <person name="Bluhm B.H."/>
            <person name="Cannon C."/>
            <person name="Castanera R."/>
            <person name="Culley D.E."/>
            <person name="Daum C."/>
            <person name="Ezra D."/>
            <person name="Gonzalez J.B."/>
            <person name="Henrissat B."/>
            <person name="Kuo A."/>
            <person name="Liang C."/>
            <person name="Lipzen A."/>
            <person name="Lutzoni F."/>
            <person name="Magnuson J."/>
            <person name="Mondo S."/>
            <person name="Nolan M."/>
            <person name="Ohm R."/>
            <person name="Pangilinan J."/>
            <person name="Park H.-J.H."/>
            <person name="Ramirez L."/>
            <person name="Alfaro M."/>
            <person name="Sun H."/>
            <person name="Tritt A."/>
            <person name="Yoshinaga Y."/>
            <person name="Zwiers L.-H.L."/>
            <person name="Turgeon B.G."/>
            <person name="Goodwin S.B."/>
            <person name="Spatafora J.W."/>
            <person name="Crous P.W."/>
            <person name="Grigoriev I.V."/>
        </authorList>
    </citation>
    <scope>NUCLEOTIDE SEQUENCE [LARGE SCALE GENOMIC DNA]</scope>
    <source>
        <strain evidence="1 2">CBS 611.86</strain>
    </source>
</reference>
<evidence type="ECO:0000313" key="1">
    <source>
        <dbReference type="EMBL" id="KAF2870941.1"/>
    </source>
</evidence>
<proteinExistence type="predicted"/>
<comment type="caution">
    <text evidence="1">The sequence shown here is derived from an EMBL/GenBank/DDBJ whole genome shotgun (WGS) entry which is preliminary data.</text>
</comment>
<organism evidence="1 2">
    <name type="scientific">Massariosphaeria phaeospora</name>
    <dbReference type="NCBI Taxonomy" id="100035"/>
    <lineage>
        <taxon>Eukaryota</taxon>
        <taxon>Fungi</taxon>
        <taxon>Dikarya</taxon>
        <taxon>Ascomycota</taxon>
        <taxon>Pezizomycotina</taxon>
        <taxon>Dothideomycetes</taxon>
        <taxon>Pleosporomycetidae</taxon>
        <taxon>Pleosporales</taxon>
        <taxon>Pleosporales incertae sedis</taxon>
        <taxon>Massariosphaeria</taxon>
    </lineage>
</organism>
<accession>A0A7C8M8Z2</accession>
<dbReference type="AlphaFoldDB" id="A0A7C8M8Z2"/>
<sequence>MYVMDAAAQCAAIKGDSVPQSRAGPRRQGALLSELRDATRAPRPGQRPVRAHFTSCSCPPSALPPFALATHLSAGRSLCSPIVVSPCLHDTHTRCCCPSVCPSRLSFPIPPVDTFRTASFVHQGAKHETRIPRPSSAVNTTRSVSKSAVEGIVERVFTCPGFEAIHLGLLHSTACPQS</sequence>
<dbReference type="EMBL" id="JAADJZ010000012">
    <property type="protein sequence ID" value="KAF2870941.1"/>
    <property type="molecule type" value="Genomic_DNA"/>
</dbReference>
<keyword evidence="2" id="KW-1185">Reference proteome</keyword>
<evidence type="ECO:0000313" key="2">
    <source>
        <dbReference type="Proteomes" id="UP000481861"/>
    </source>
</evidence>